<evidence type="ECO:0000259" key="4">
    <source>
        <dbReference type="PROSITE" id="PS50987"/>
    </source>
</evidence>
<dbReference type="InterPro" id="IPR011991">
    <property type="entry name" value="ArsR-like_HTH"/>
</dbReference>
<evidence type="ECO:0000313" key="5">
    <source>
        <dbReference type="EMBL" id="HGU52870.1"/>
    </source>
</evidence>
<dbReference type="PANTHER" id="PTHR43132:SF2">
    <property type="entry name" value="ARSENICAL RESISTANCE OPERON REPRESSOR ARSR-RELATED"/>
    <property type="match status" value="1"/>
</dbReference>
<dbReference type="Pfam" id="PF01022">
    <property type="entry name" value="HTH_5"/>
    <property type="match status" value="1"/>
</dbReference>
<organism evidence="5">
    <name type="scientific">Fervidobacterium pennivorans</name>
    <dbReference type="NCBI Taxonomy" id="93466"/>
    <lineage>
        <taxon>Bacteria</taxon>
        <taxon>Thermotogati</taxon>
        <taxon>Thermotogota</taxon>
        <taxon>Thermotogae</taxon>
        <taxon>Thermotogales</taxon>
        <taxon>Fervidobacteriaceae</taxon>
        <taxon>Fervidobacterium</taxon>
    </lineage>
</organism>
<dbReference type="Gene3D" id="1.10.10.10">
    <property type="entry name" value="Winged helix-like DNA-binding domain superfamily/Winged helix DNA-binding domain"/>
    <property type="match status" value="1"/>
</dbReference>
<comment type="caution">
    <text evidence="5">The sequence shown here is derived from an EMBL/GenBank/DDBJ whole genome shotgun (WGS) entry which is preliminary data.</text>
</comment>
<evidence type="ECO:0000256" key="1">
    <source>
        <dbReference type="ARBA" id="ARBA00023015"/>
    </source>
</evidence>
<keyword evidence="3" id="KW-0804">Transcription</keyword>
<name>A0A7V4KCW4_FERPE</name>
<feature type="domain" description="HTH arsR-type" evidence="4">
    <location>
        <begin position="1"/>
        <end position="93"/>
    </location>
</feature>
<dbReference type="InterPro" id="IPR001845">
    <property type="entry name" value="HTH_ArsR_DNA-bd_dom"/>
</dbReference>
<accession>A0A7V4KCW4</accession>
<evidence type="ECO:0000256" key="3">
    <source>
        <dbReference type="ARBA" id="ARBA00023163"/>
    </source>
</evidence>
<dbReference type="InterPro" id="IPR036388">
    <property type="entry name" value="WH-like_DNA-bd_sf"/>
</dbReference>
<dbReference type="InterPro" id="IPR051011">
    <property type="entry name" value="Metal_resp_trans_reg"/>
</dbReference>
<protein>
    <submittedName>
        <fullName evidence="5">ArsR family transcriptional regulator</fullName>
    </submittedName>
</protein>
<gene>
    <name evidence="5" type="ORF">ENT78_05010</name>
</gene>
<sequence length="99" mass="11278">MELENVAELLKIIGHPIRLKILHLLKQNGELCVCELLPLLEVSQPNLSQHLSILRLSGLVENNKVGNTIRYRLSNNELLREILEIIEKHANLEVGLNDK</sequence>
<keyword evidence="1" id="KW-0805">Transcription regulation</keyword>
<dbReference type="CDD" id="cd00090">
    <property type="entry name" value="HTH_ARSR"/>
    <property type="match status" value="1"/>
</dbReference>
<dbReference type="EMBL" id="DSZZ01000228">
    <property type="protein sequence ID" value="HGU52870.1"/>
    <property type="molecule type" value="Genomic_DNA"/>
</dbReference>
<dbReference type="GO" id="GO:0003700">
    <property type="term" value="F:DNA-binding transcription factor activity"/>
    <property type="evidence" value="ECO:0007669"/>
    <property type="project" value="InterPro"/>
</dbReference>
<dbReference type="PROSITE" id="PS50987">
    <property type="entry name" value="HTH_ARSR_2"/>
    <property type="match status" value="1"/>
</dbReference>
<reference evidence="5" key="1">
    <citation type="journal article" date="2020" name="mSystems">
        <title>Genome- and Community-Level Interaction Insights into Carbon Utilization and Element Cycling Functions of Hydrothermarchaeota in Hydrothermal Sediment.</title>
        <authorList>
            <person name="Zhou Z."/>
            <person name="Liu Y."/>
            <person name="Xu W."/>
            <person name="Pan J."/>
            <person name="Luo Z.H."/>
            <person name="Li M."/>
        </authorList>
    </citation>
    <scope>NUCLEOTIDE SEQUENCE [LARGE SCALE GENOMIC DNA]</scope>
    <source>
        <strain evidence="5">SpSt-61</strain>
    </source>
</reference>
<evidence type="ECO:0000256" key="2">
    <source>
        <dbReference type="ARBA" id="ARBA00023125"/>
    </source>
</evidence>
<keyword evidence="2" id="KW-0238">DNA-binding</keyword>
<dbReference type="SMART" id="SM00418">
    <property type="entry name" value="HTH_ARSR"/>
    <property type="match status" value="1"/>
</dbReference>
<dbReference type="PRINTS" id="PR00778">
    <property type="entry name" value="HTHARSR"/>
</dbReference>
<dbReference type="PANTHER" id="PTHR43132">
    <property type="entry name" value="ARSENICAL RESISTANCE OPERON REPRESSOR ARSR-RELATED"/>
    <property type="match status" value="1"/>
</dbReference>
<dbReference type="InterPro" id="IPR036390">
    <property type="entry name" value="WH_DNA-bd_sf"/>
</dbReference>
<dbReference type="NCBIfam" id="NF033788">
    <property type="entry name" value="HTH_metalloreg"/>
    <property type="match status" value="1"/>
</dbReference>
<dbReference type="SUPFAM" id="SSF46785">
    <property type="entry name" value="Winged helix' DNA-binding domain"/>
    <property type="match status" value="1"/>
</dbReference>
<dbReference type="GO" id="GO:0003677">
    <property type="term" value="F:DNA binding"/>
    <property type="evidence" value="ECO:0007669"/>
    <property type="project" value="UniProtKB-KW"/>
</dbReference>
<dbReference type="AlphaFoldDB" id="A0A7V4KCW4"/>
<proteinExistence type="predicted"/>